<feature type="binding site" evidence="1">
    <location>
        <begin position="9"/>
        <end position="16"/>
    </location>
    <ligand>
        <name>substrate</name>
    </ligand>
</feature>
<dbReference type="STRING" id="549789.NIES30_16070"/>
<dbReference type="InterPro" id="IPR013078">
    <property type="entry name" value="His_Pase_superF_clade-1"/>
</dbReference>
<name>A0A1U7J326_9CYAN</name>
<dbReference type="SMART" id="SM00855">
    <property type="entry name" value="PGAM"/>
    <property type="match status" value="1"/>
</dbReference>
<dbReference type="Proteomes" id="UP000185557">
    <property type="component" value="Unassembled WGS sequence"/>
</dbReference>
<organism evidence="2 3">
    <name type="scientific">Phormidium tenue NIES-30</name>
    <dbReference type="NCBI Taxonomy" id="549789"/>
    <lineage>
        <taxon>Bacteria</taxon>
        <taxon>Bacillati</taxon>
        <taxon>Cyanobacteriota</taxon>
        <taxon>Cyanophyceae</taxon>
        <taxon>Oscillatoriophycideae</taxon>
        <taxon>Oscillatoriales</taxon>
        <taxon>Oscillatoriaceae</taxon>
        <taxon>Phormidium</taxon>
    </lineage>
</organism>
<protein>
    <recommendedName>
        <fullName evidence="4">Histidine phosphatase family protein</fullName>
    </recommendedName>
</protein>
<comment type="caution">
    <text evidence="2">The sequence shown here is derived from an EMBL/GenBank/DDBJ whole genome shotgun (WGS) entry which is preliminary data.</text>
</comment>
<dbReference type="CDD" id="cd07067">
    <property type="entry name" value="HP_PGM_like"/>
    <property type="match status" value="1"/>
</dbReference>
<dbReference type="PANTHER" id="PTHR47623">
    <property type="entry name" value="OS09G0287300 PROTEIN"/>
    <property type="match status" value="1"/>
</dbReference>
<dbReference type="Pfam" id="PF00300">
    <property type="entry name" value="His_Phos_1"/>
    <property type="match status" value="1"/>
</dbReference>
<dbReference type="SUPFAM" id="SSF53254">
    <property type="entry name" value="Phosphoglycerate mutase-like"/>
    <property type="match status" value="1"/>
</dbReference>
<dbReference type="EMBL" id="MRCG01000012">
    <property type="protein sequence ID" value="OKH46610.1"/>
    <property type="molecule type" value="Genomic_DNA"/>
</dbReference>
<sequence>MTKQLILFRHGKSDWNVGNGRDRDRPVAERGIVAAKTMGKLLAAAGKVPDLAITSSAVRARTTLEIARSAGQWPCPMSVTDDLYEASIDQVLEVIHAVPNHHHSLMLVGHQPTWSDAVSFFLGGGTVAMPTAAMVCLEFEIATWAQIDYGRGTLLWLLPPRLFT</sequence>
<evidence type="ECO:0000313" key="2">
    <source>
        <dbReference type="EMBL" id="OKH46610.1"/>
    </source>
</evidence>
<dbReference type="PANTHER" id="PTHR47623:SF1">
    <property type="entry name" value="OS09G0287300 PROTEIN"/>
    <property type="match status" value="1"/>
</dbReference>
<evidence type="ECO:0000313" key="3">
    <source>
        <dbReference type="Proteomes" id="UP000185557"/>
    </source>
</evidence>
<keyword evidence="3" id="KW-1185">Reference proteome</keyword>
<dbReference type="Gene3D" id="3.40.50.1240">
    <property type="entry name" value="Phosphoglycerate mutase-like"/>
    <property type="match status" value="1"/>
</dbReference>
<dbReference type="OrthoDB" id="194934at2"/>
<proteinExistence type="predicted"/>
<evidence type="ECO:0000256" key="1">
    <source>
        <dbReference type="PIRSR" id="PIRSR613078-2"/>
    </source>
</evidence>
<accession>A0A1U7J326</accession>
<evidence type="ECO:0008006" key="4">
    <source>
        <dbReference type="Google" id="ProtNLM"/>
    </source>
</evidence>
<gene>
    <name evidence="2" type="ORF">NIES30_16070</name>
</gene>
<reference evidence="2 3" key="1">
    <citation type="submission" date="2016-11" db="EMBL/GenBank/DDBJ databases">
        <title>Draft Genome Sequences of Nine Cyanobacterial Strains from Diverse Habitats.</title>
        <authorList>
            <person name="Zhu T."/>
            <person name="Hou S."/>
            <person name="Lu X."/>
            <person name="Hess W.R."/>
        </authorList>
    </citation>
    <scope>NUCLEOTIDE SEQUENCE [LARGE SCALE GENOMIC DNA]</scope>
    <source>
        <strain evidence="2 3">NIES-30</strain>
    </source>
</reference>
<dbReference type="AlphaFoldDB" id="A0A1U7J326"/>
<feature type="binding site" evidence="1">
    <location>
        <position position="59"/>
    </location>
    <ligand>
        <name>substrate</name>
    </ligand>
</feature>
<dbReference type="RefSeq" id="WP_073609441.1">
    <property type="nucleotide sequence ID" value="NZ_MRCG01000012.1"/>
</dbReference>
<dbReference type="InterPro" id="IPR029033">
    <property type="entry name" value="His_PPase_superfam"/>
</dbReference>